<comment type="caution">
    <text evidence="1">The sequence shown here is derived from an EMBL/GenBank/DDBJ whole genome shotgun (WGS) entry which is preliminary data.</text>
</comment>
<accession>A0A0F5K530</accession>
<organism evidence="1 2">
    <name type="scientific">Robbsia andropogonis</name>
    <dbReference type="NCBI Taxonomy" id="28092"/>
    <lineage>
        <taxon>Bacteria</taxon>
        <taxon>Pseudomonadati</taxon>
        <taxon>Pseudomonadota</taxon>
        <taxon>Betaproteobacteria</taxon>
        <taxon>Burkholderiales</taxon>
        <taxon>Burkholderiaceae</taxon>
        <taxon>Robbsia</taxon>
    </lineage>
</organism>
<dbReference type="AlphaFoldDB" id="A0A0F5K530"/>
<dbReference type="EMBL" id="LAQU01000001">
    <property type="protein sequence ID" value="KKB65203.1"/>
    <property type="molecule type" value="Genomic_DNA"/>
</dbReference>
<reference evidence="1 2" key="1">
    <citation type="submission" date="2015-03" db="EMBL/GenBank/DDBJ databases">
        <title>Draft Genome Sequence of Burkholderia andropogonis type strain ICMP2807, isolated from Sorghum bicolor.</title>
        <authorList>
            <person name="Lopes-Santos L."/>
            <person name="Castro D.B."/>
            <person name="Ottoboni L.M."/>
            <person name="Park D."/>
            <person name="Weirc B.S."/>
            <person name="Destefano S.A."/>
        </authorList>
    </citation>
    <scope>NUCLEOTIDE SEQUENCE [LARGE SCALE GENOMIC DNA]</scope>
    <source>
        <strain evidence="1 2">ICMP2807</strain>
    </source>
</reference>
<evidence type="ECO:0000313" key="1">
    <source>
        <dbReference type="EMBL" id="KKB65203.1"/>
    </source>
</evidence>
<name>A0A0F5K530_9BURK</name>
<keyword evidence="2" id="KW-1185">Reference proteome</keyword>
<gene>
    <name evidence="1" type="ORF">WM40_00720</name>
</gene>
<proteinExistence type="predicted"/>
<protein>
    <submittedName>
        <fullName evidence="1">Uncharacterized protein</fullName>
    </submittedName>
</protein>
<sequence length="59" mass="6716">MQDDSIAALFAFRQWLVSESHGIWAAASFYNMQARRRPPFEEVSGPLARPDGRAFFSQP</sequence>
<dbReference type="PATRIC" id="fig|28092.6.peg.162"/>
<evidence type="ECO:0000313" key="2">
    <source>
        <dbReference type="Proteomes" id="UP000033618"/>
    </source>
</evidence>
<dbReference type="Proteomes" id="UP000033618">
    <property type="component" value="Unassembled WGS sequence"/>
</dbReference>